<reference evidence="1" key="2">
    <citation type="journal article" date="2015" name="Fish Shellfish Immunol.">
        <title>Early steps in the European eel (Anguilla anguilla)-Vibrio vulnificus interaction in the gills: Role of the RtxA13 toxin.</title>
        <authorList>
            <person name="Callol A."/>
            <person name="Pajuelo D."/>
            <person name="Ebbesson L."/>
            <person name="Teles M."/>
            <person name="MacKenzie S."/>
            <person name="Amaro C."/>
        </authorList>
    </citation>
    <scope>NUCLEOTIDE SEQUENCE</scope>
</reference>
<dbReference type="AlphaFoldDB" id="A0A0E9PB84"/>
<organism evidence="1">
    <name type="scientific">Anguilla anguilla</name>
    <name type="common">European freshwater eel</name>
    <name type="synonym">Muraena anguilla</name>
    <dbReference type="NCBI Taxonomy" id="7936"/>
    <lineage>
        <taxon>Eukaryota</taxon>
        <taxon>Metazoa</taxon>
        <taxon>Chordata</taxon>
        <taxon>Craniata</taxon>
        <taxon>Vertebrata</taxon>
        <taxon>Euteleostomi</taxon>
        <taxon>Actinopterygii</taxon>
        <taxon>Neopterygii</taxon>
        <taxon>Teleostei</taxon>
        <taxon>Anguilliformes</taxon>
        <taxon>Anguillidae</taxon>
        <taxon>Anguilla</taxon>
    </lineage>
</organism>
<accession>A0A0E9PB84</accession>
<name>A0A0E9PB84_ANGAN</name>
<evidence type="ECO:0000313" key="1">
    <source>
        <dbReference type="EMBL" id="JAH01118.1"/>
    </source>
</evidence>
<reference evidence="1" key="1">
    <citation type="submission" date="2014-11" db="EMBL/GenBank/DDBJ databases">
        <authorList>
            <person name="Amaro Gonzalez C."/>
        </authorList>
    </citation>
    <scope>NUCLEOTIDE SEQUENCE</scope>
</reference>
<proteinExistence type="predicted"/>
<protein>
    <submittedName>
        <fullName evidence="1">Uncharacterized protein</fullName>
    </submittedName>
</protein>
<sequence length="24" mass="2859">MIININYLNMYLNRLGGLLLIFFV</sequence>
<dbReference type="EMBL" id="GBXM01107459">
    <property type="protein sequence ID" value="JAH01118.1"/>
    <property type="molecule type" value="Transcribed_RNA"/>
</dbReference>